<dbReference type="Proteomes" id="UP000521748">
    <property type="component" value="Unassembled WGS sequence"/>
</dbReference>
<evidence type="ECO:0000313" key="2">
    <source>
        <dbReference type="Proteomes" id="UP000521748"/>
    </source>
</evidence>
<keyword evidence="2" id="KW-1185">Reference proteome</keyword>
<organism evidence="1 2">
    <name type="scientific">Psychromicrobium silvestre</name>
    <dbReference type="NCBI Taxonomy" id="1645614"/>
    <lineage>
        <taxon>Bacteria</taxon>
        <taxon>Bacillati</taxon>
        <taxon>Actinomycetota</taxon>
        <taxon>Actinomycetes</taxon>
        <taxon>Micrococcales</taxon>
        <taxon>Micrococcaceae</taxon>
        <taxon>Psychromicrobium</taxon>
    </lineage>
</organism>
<dbReference type="EMBL" id="JACBYQ010000001">
    <property type="protein sequence ID" value="NYE93900.1"/>
    <property type="molecule type" value="Genomic_DNA"/>
</dbReference>
<accession>A0A7Y9LQU1</accession>
<protein>
    <submittedName>
        <fullName evidence="1">Uncharacterized protein</fullName>
    </submittedName>
</protein>
<proteinExistence type="predicted"/>
<name>A0A7Y9LQU1_9MICC</name>
<comment type="caution">
    <text evidence="1">The sequence shown here is derived from an EMBL/GenBank/DDBJ whole genome shotgun (WGS) entry which is preliminary data.</text>
</comment>
<evidence type="ECO:0000313" key="1">
    <source>
        <dbReference type="EMBL" id="NYE93900.1"/>
    </source>
</evidence>
<sequence length="30" mass="3510">MDQTFFGQLGTEAKAFTTALQELDQLHRRR</sequence>
<reference evidence="1 2" key="1">
    <citation type="submission" date="2020-07" db="EMBL/GenBank/DDBJ databases">
        <title>Sequencing the genomes of 1000 actinobacteria strains.</title>
        <authorList>
            <person name="Klenk H.-P."/>
        </authorList>
    </citation>
    <scope>NUCLEOTIDE SEQUENCE [LARGE SCALE GENOMIC DNA]</scope>
    <source>
        <strain evidence="1 2">DSM 102047</strain>
    </source>
</reference>
<gene>
    <name evidence="1" type="ORF">FHU41_000121</name>
</gene>
<dbReference type="AlphaFoldDB" id="A0A7Y9LQU1"/>